<evidence type="ECO:0000256" key="6">
    <source>
        <dbReference type="ARBA" id="ARBA00023326"/>
    </source>
</evidence>
<sequence length="1765" mass="182347">MSAYADTAPPDPTDPKTPVSVAADPLPTVQIDGVAWAQLVVGNTVYVGGSFTTARPAGSAPGTNTTARANLLAYDIRTGELISSWAPTTNSDVRTLVASPDKTRIYVGGSFTQVNGGNYARIAALDAKTGAVIPTFHPRPDATVRAIVATSDTVYFGGLLSQVDGVTRTRAAAVRASDAALLSWSPVLTGGSVHSMVMSPDGSKIVIGGSFTAANGSSNPGYGLVMVTPDTATSLPLPANNKVRNGGDSSAILSLTTDADSFYASGFVFGAGGNLEGVSRIRWADGGLEWVEDCHGDSYGTFPKGDLIYVSSHSHYCGNLPDGFPQTDPWTMHYGTAFTKATTGVLTADPLGYANWAGTPSPSLQKWLPKLVNGTYTGQGQAGWNVVGNADYVAIGGEFPTAGGIAQQGLVRYAVKSIAPNKVGPEVTGAKFNPNVTSFARGTARISWQANWDRDNELLRYEVIRDGVMINESTQLSSEWTRPAMGFLDTGLVPGSTHKYRVFAIDPFGNYARSDYVSVVVSEDGDISTYAQGVLDDKATNYWRLGEPSGDTVYDWAGYGDATVRSGVTRGADGAIIGDTNKAASFSANDNGLVSQSITQKGPDTFTTEAWIKTTTRKGGKIIGFGSNPTGDSSSYDRHVYMGNDGRINFGVYPGGVRLVTSPLSYNDGEWHHVVSSLSTSGMQLFVDGRRVANRTDTTTGQAYMGVWRIGGDNIGGWPNSPTSKYFDGVIDDVAVYPTALTATQIRKHYVDSGRSLAGSVAPADDYGKAVYNSEPDLYWRLNEATGTAAADSSPNFQAGTYNGGYTLGSPSGVGLSTDTSVTLDGTNGAVASNNTFVNPTTYSEELWFKTATTNGGKLIGFGNAQFGSSSGYDRHVYMLNSGQLRFGVWTGQTNVIDSPSSYNDDKWHHLVASQGADGMKLYVDDQLVGTNPQTGAQDYTGYWRVGGDNQWGDANSNYFAGSIDEVAVYSKVLTTAEIQDHFLKGGGTLPNAKPVAAFSFEVSDLSVAFDGSGSSDSDGSVASYAWDFGDGGSSDVAKPSHVFAAAGDYQVKLTVTDDKGATDSVTKTVTAVAPPANVKPVAAFSFEVSDLSVAFDGSGSSDSDGSVASYAWDFGDGGSSDVAKPSHVFAAAGDYQVKLTVTDDKGATDSVTKTVTAVAPPANVKPVAAFSFEVSDLSVAFDGSESSDSDGSVASYAWDFGDGGSSDVAKPSHVFAAAGDYQVKLTVTDDKGATDSVTKTVTAVAAPVGGPLAADAFGRSVTGGWGSADTGGAWTTSGSSTYYSVSGGVGHIRSPLAARGGAVTLKSVSSTDTDVSVTVSLDKVADGGGTYVSLGGRANDAGDYRAKVKVLSTGRVVLYLVKVVGSTETTLKSLNLPSSLTYVAGSPLQVRLQVAGTSPTTVQAKVWQGTEPSAWQLSTTDSTSGLQDPGGIALVTYVSGTTTNTPIDITFDNLSANAQDAPPPANVKPVAAFSFVVSDLSVAFDGSGSSDSDGSVASYAWDFGDGGSSDVAKPSHVFAAAGDYQVKLTVTDDKGATDSVTKTVTAVAAPVGGPLAADAFGRSVTGGWGSADTGGAWTTSGSSTYYSVSGGVGHIRSPLAARGGAVTLKSVSSTDTDVSVTVSLDKVADGGGTYVSLGGRANDAGDYRAKVKVLSTGRVVLYLVKVVGSTETTLKSLNLPSSLTYVAGSPLQVRLQVAGTSPTTVQAKVWQGTEPSAWQLSTTDSTSGLQDPGGIALVTYVSGTTTNTPIDITFDDLLAKGSQN</sequence>
<feature type="domain" description="PKD" evidence="8">
    <location>
        <begin position="1163"/>
        <end position="1249"/>
    </location>
</feature>
<dbReference type="RefSeq" id="WP_204917043.1">
    <property type="nucleotide sequence ID" value="NZ_JAFBCF010000001.1"/>
</dbReference>
<keyword evidence="2" id="KW-0732">Signal</keyword>
<proteinExistence type="predicted"/>
<name>A0ABS2RKP2_9ACTN</name>
<evidence type="ECO:0000313" key="11">
    <source>
        <dbReference type="Proteomes" id="UP000704762"/>
    </source>
</evidence>
<dbReference type="InterPro" id="IPR013783">
    <property type="entry name" value="Ig-like_fold"/>
</dbReference>
<dbReference type="InterPro" id="IPR029865">
    <property type="entry name" value="KIAA0319-like"/>
</dbReference>
<dbReference type="Proteomes" id="UP000704762">
    <property type="component" value="Unassembled WGS sequence"/>
</dbReference>
<dbReference type="SUPFAM" id="SSF49265">
    <property type="entry name" value="Fibronectin type III"/>
    <property type="match status" value="1"/>
</dbReference>
<dbReference type="InterPro" id="IPR013320">
    <property type="entry name" value="ConA-like_dom_sf"/>
</dbReference>
<evidence type="ECO:0000259" key="9">
    <source>
        <dbReference type="PROSITE" id="PS50853"/>
    </source>
</evidence>
<gene>
    <name evidence="10" type="ORF">JOE57_001435</name>
</gene>
<comment type="caution">
    <text evidence="10">The sequence shown here is derived from an EMBL/GenBank/DDBJ whole genome shotgun (WGS) entry which is preliminary data.</text>
</comment>
<keyword evidence="4" id="KW-0966">Cell projection</keyword>
<dbReference type="PROSITE" id="PS50093">
    <property type="entry name" value="PKD"/>
    <property type="match status" value="4"/>
</dbReference>
<dbReference type="PROSITE" id="PS50853">
    <property type="entry name" value="FN3"/>
    <property type="match status" value="1"/>
</dbReference>
<keyword evidence="11" id="KW-1185">Reference proteome</keyword>
<organism evidence="10 11">
    <name type="scientific">Microlunatus panaciterrae</name>
    <dbReference type="NCBI Taxonomy" id="400768"/>
    <lineage>
        <taxon>Bacteria</taxon>
        <taxon>Bacillati</taxon>
        <taxon>Actinomycetota</taxon>
        <taxon>Actinomycetes</taxon>
        <taxon>Propionibacteriales</taxon>
        <taxon>Propionibacteriaceae</taxon>
        <taxon>Microlunatus</taxon>
    </lineage>
</organism>
<evidence type="ECO:0000256" key="1">
    <source>
        <dbReference type="ARBA" id="ARBA00004316"/>
    </source>
</evidence>
<dbReference type="InterPro" id="IPR003961">
    <property type="entry name" value="FN3_dom"/>
</dbReference>
<evidence type="ECO:0000259" key="8">
    <source>
        <dbReference type="PROSITE" id="PS50093"/>
    </source>
</evidence>
<dbReference type="InterPro" id="IPR022409">
    <property type="entry name" value="PKD/Chitinase_dom"/>
</dbReference>
<accession>A0ABS2RKP2</accession>
<dbReference type="Pfam" id="PF18911">
    <property type="entry name" value="PKD_4"/>
    <property type="match status" value="4"/>
</dbReference>
<keyword evidence="5" id="KW-0378">Hydrolase</keyword>
<protein>
    <submittedName>
        <fullName evidence="10">PKD repeat protein</fullName>
    </submittedName>
</protein>
<dbReference type="Pfam" id="PF13385">
    <property type="entry name" value="Laminin_G_3"/>
    <property type="match status" value="2"/>
</dbReference>
<evidence type="ECO:0000256" key="5">
    <source>
        <dbReference type="ARBA" id="ARBA00023295"/>
    </source>
</evidence>
<feature type="region of interest" description="Disordered" evidence="7">
    <location>
        <begin position="1"/>
        <end position="21"/>
    </location>
</feature>
<feature type="domain" description="PKD" evidence="8">
    <location>
        <begin position="1466"/>
        <end position="1552"/>
    </location>
</feature>
<dbReference type="InterPro" id="IPR001791">
    <property type="entry name" value="Laminin_G"/>
</dbReference>
<dbReference type="SUPFAM" id="SSF50965">
    <property type="entry name" value="Galactose oxidase, central domain"/>
    <property type="match status" value="1"/>
</dbReference>
<keyword evidence="6" id="KW-0119">Carbohydrate metabolism</keyword>
<dbReference type="PANTHER" id="PTHR46182:SF2">
    <property type="entry name" value="FI19480P1"/>
    <property type="match status" value="1"/>
</dbReference>
<evidence type="ECO:0000256" key="2">
    <source>
        <dbReference type="ARBA" id="ARBA00022729"/>
    </source>
</evidence>
<feature type="domain" description="Fibronectin type-III" evidence="9">
    <location>
        <begin position="430"/>
        <end position="524"/>
    </location>
</feature>
<dbReference type="InterPro" id="IPR036116">
    <property type="entry name" value="FN3_sf"/>
</dbReference>
<dbReference type="EMBL" id="JAFBCF010000001">
    <property type="protein sequence ID" value="MBM7798514.1"/>
    <property type="molecule type" value="Genomic_DNA"/>
</dbReference>
<dbReference type="SMART" id="SM00282">
    <property type="entry name" value="LamG"/>
    <property type="match status" value="2"/>
</dbReference>
<keyword evidence="3" id="KW-1015">Disulfide bond</keyword>
<dbReference type="CDD" id="cd00146">
    <property type="entry name" value="PKD"/>
    <property type="match status" value="4"/>
</dbReference>
<keyword evidence="5" id="KW-0326">Glycosidase</keyword>
<feature type="domain" description="PKD" evidence="8">
    <location>
        <begin position="1077"/>
        <end position="1165"/>
    </location>
</feature>
<dbReference type="InterPro" id="IPR035986">
    <property type="entry name" value="PKD_dom_sf"/>
</dbReference>
<dbReference type="CDD" id="cd00110">
    <property type="entry name" value="LamG"/>
    <property type="match status" value="2"/>
</dbReference>
<dbReference type="SUPFAM" id="SSF49899">
    <property type="entry name" value="Concanavalin A-like lectins/glucanases"/>
    <property type="match status" value="2"/>
</dbReference>
<dbReference type="PANTHER" id="PTHR46182">
    <property type="entry name" value="FI19480P1"/>
    <property type="match status" value="1"/>
</dbReference>
<comment type="subcellular location">
    <subcellularLocation>
        <location evidence="1">Cell projection</location>
    </subcellularLocation>
</comment>
<keyword evidence="6" id="KW-0624">Polysaccharide degradation</keyword>
<dbReference type="InterPro" id="IPR006558">
    <property type="entry name" value="LamG-like"/>
</dbReference>
<evidence type="ECO:0000256" key="4">
    <source>
        <dbReference type="ARBA" id="ARBA00023273"/>
    </source>
</evidence>
<dbReference type="InterPro" id="IPR011043">
    <property type="entry name" value="Gal_Oxase/kelch_b-propeller"/>
</dbReference>
<dbReference type="Gene3D" id="2.60.40.10">
    <property type="entry name" value="Immunoglobulins"/>
    <property type="match status" value="5"/>
</dbReference>
<dbReference type="SUPFAM" id="SSF49299">
    <property type="entry name" value="PKD domain"/>
    <property type="match status" value="4"/>
</dbReference>
<evidence type="ECO:0000313" key="10">
    <source>
        <dbReference type="EMBL" id="MBM7798514.1"/>
    </source>
</evidence>
<evidence type="ECO:0000256" key="7">
    <source>
        <dbReference type="SAM" id="MobiDB-lite"/>
    </source>
</evidence>
<dbReference type="InterPro" id="IPR000601">
    <property type="entry name" value="PKD_dom"/>
</dbReference>
<feature type="domain" description="PKD" evidence="8">
    <location>
        <begin position="991"/>
        <end position="1079"/>
    </location>
</feature>
<reference evidence="10 11" key="1">
    <citation type="submission" date="2021-01" db="EMBL/GenBank/DDBJ databases">
        <title>Sequencing the genomes of 1000 actinobacteria strains.</title>
        <authorList>
            <person name="Klenk H.-P."/>
        </authorList>
    </citation>
    <scope>NUCLEOTIDE SEQUENCE [LARGE SCALE GENOMIC DNA]</scope>
    <source>
        <strain evidence="10 11">DSM 18662</strain>
    </source>
</reference>
<evidence type="ECO:0000256" key="3">
    <source>
        <dbReference type="ARBA" id="ARBA00023157"/>
    </source>
</evidence>
<dbReference type="Gene3D" id="2.60.120.200">
    <property type="match status" value="2"/>
</dbReference>
<dbReference type="SMART" id="SM00089">
    <property type="entry name" value="PKD"/>
    <property type="match status" value="4"/>
</dbReference>
<dbReference type="SMART" id="SM00560">
    <property type="entry name" value="LamGL"/>
    <property type="match status" value="2"/>
</dbReference>